<accession>A0A9Q0MJ78</accession>
<dbReference type="Pfam" id="PF12624">
    <property type="entry name" value="VPS13_N"/>
    <property type="match status" value="1"/>
</dbReference>
<evidence type="ECO:0000259" key="4">
    <source>
        <dbReference type="Pfam" id="PF12624"/>
    </source>
</evidence>
<evidence type="ECO:0000256" key="3">
    <source>
        <dbReference type="SAM" id="MobiDB-lite"/>
    </source>
</evidence>
<evidence type="ECO:0000313" key="6">
    <source>
        <dbReference type="EMBL" id="KAJ6225422.1"/>
    </source>
</evidence>
<comment type="caution">
    <text evidence="6">The sequence shown here is derived from an EMBL/GenBank/DDBJ whole genome shotgun (WGS) entry which is preliminary data.</text>
</comment>
<dbReference type="EMBL" id="JAPWDV010000001">
    <property type="protein sequence ID" value="KAJ6225422.1"/>
    <property type="molecule type" value="Genomic_DNA"/>
</dbReference>
<dbReference type="InterPro" id="IPR026854">
    <property type="entry name" value="VPS13_N"/>
</dbReference>
<protein>
    <recommendedName>
        <fullName evidence="8">Vacuolar protein sorting-associated protein 13A</fullName>
    </recommendedName>
</protein>
<feature type="domain" description="Chorein N-terminal" evidence="4">
    <location>
        <begin position="2"/>
        <end position="1237"/>
    </location>
</feature>
<gene>
    <name evidence="6" type="ORF">RDWZM_003967</name>
</gene>
<keyword evidence="2" id="KW-0813">Transport</keyword>
<dbReference type="GO" id="GO:0006623">
    <property type="term" value="P:protein targeting to vacuole"/>
    <property type="evidence" value="ECO:0007669"/>
    <property type="project" value="TreeGrafter"/>
</dbReference>
<dbReference type="InterPro" id="IPR056748">
    <property type="entry name" value="VPS13-like_C"/>
</dbReference>
<evidence type="ECO:0000259" key="5">
    <source>
        <dbReference type="Pfam" id="PF25037"/>
    </source>
</evidence>
<feature type="region of interest" description="Disordered" evidence="3">
    <location>
        <begin position="832"/>
        <end position="851"/>
    </location>
</feature>
<sequence>MVFSSVVASLINKFLSPFVDELTSNQLNVFAWSGKVSLTDVSVKPNAFDSLKLPFRVIHGHIGRIEASVPWMNIYTEPIVIKISDVYVVSIPNSEIKYDEEEEKRYEWNIKKAYLENIELMKQKIKDEAGAKNEDDGFVMKLIVAAVKNVQIFINNVHVCYEDSSSYRNNVFQIGLSFSSLIFETETNKTNVKYTNDQIIHKLVKLEGFSIYLNSKKVKRYNGLKFSDINNRLKSHISKDPKGDSHLEYILCPINFISEATIHRKPEIDSYKIPIIDLVMNLESFYLQVTNYQIHTLLLLLDSIERMRSAAPYRKWRPSVSIKRDPLLWWKFIYTSIVETGVRRKKREFSWQSIHEIGRKRKIYTELYRRKLLGENVTNLEDYEKDLNLITIVMARSRAEMDTKEILDARKEKAKRGWLSGWWSSSAPKNNEVIKDIKEEFTSEEKDKLYKAIGYDENSLLQLYPPEFIAHRLSFKINLFKILVQREKDILMDIEFNHSKIEFFNRPSSGNIFLKNELDSLTIIGANNVVLLKGKEKQELLKFKFEMNPLDKQFDFSVDLKMKSSYILYDIDTINHLYLLFKPPKNIMEEIQSYAHDKFDNLKQMTALGLEYAVEKHKQMKLNIDVDPSFVIVPKLAQISNASTVLLLSLGKFLLTSKLVPKSNVPKVKDMIGLGETAVMEEMMKLIYEKYTCHIQNVQVILSDNENWKADINNLDTERHMLYPFELTLNISRSIIPQDPHFAKLIIYGELPVIDMRASDAQISLLLALIVSLPFGPTINEFTITNDDSIDSIAGRSYTAVKTVNMPKLNVLNDEVTDAFMYATKNLEKVEEPKSKQSEVDGIDSSKAKSNNSSTSLVVYKDLIFEFKLKDIFLTIFQLDRLHESSLAKFHLDKFSLYGEMLTDNTLWMNCSVSDLIVYDIRYGRKEGGIRTILKKSRNAGDESKSILTIYIAQKIAERIIVINMSRFSFILALDYMMAVIDTSTKAFVIQEDVVGRSLERISSSEKTVQRNQKQPTKGSNVINIIEFDLSKMEVFILESLDLDRQVAEACAFTCFSKINIRVEPTEVIIKGEVSKIMMALVDYLEYINKDDVKAYIMAPIDLTINGSIKDKKQVIDLNFSDINITISPHMVSIILSILSTMGSTTKVASSEIEQKDSSISMINYMKPIDRKVWYLNCTPMANEALDLIKPNVVVENLMTFSMNSIKILINSSGLMSQPLIRFSMTNHAKLSQNKNFVFKGSLAADYFNNSLNTWEPLIEPINNEPLPLQGEIDLDETCKKISIETKQNLELLLTKSSINSLAYFTSIKSYPTNEYWKWIVQINDIGSNAKEITFRSNTQIVNMFNCPFNLYTYDMNNSKLIGKIEPSSTYYLPLKLVYGEELLYIRPSEEFAISDLPVDWRSIDLSEEVVGSESCIEHICNPSASHKSSKKYLVLTCPKKKEASHQFKIKVRGERFNVLYEDTERLDFEDSYIYNIRFIPFVRLKNLLPYSIMYFYEPVQNVQVKLEPGDETNLPFAQFGTSRISYQVLDYLGYDWIASEVLPQSGRENENHYYEFRKIVNFDEQICLAVNYSVEKSSLVLSLFSPYWMMNLTNRDLTYKIDDKHVFTHPKNLNQPLLFCADPSKVSKKDKCSSSNQTLRFRFTDCDTCSKEILLASSSQTLLKLGNDKCLFVEVDVTEFEGTIKISDYFDGAAPVLIVNDLDSEILYGQKGVVVWDKRSNDVLNAKHMVLFCWTEPKAEREFVFKLHEDDEEQSISLDYDQYVKINDNCGWVTFFDGKQRTDEITKPKLTFEIIMKGLGINIIDNEKKKDFLYLTINSTSTWEERKGETKHFKELSIKENNILEELYQSHKQSLSNNDSNSIKRMEGYEIDFSKMIMLRPRLSFLRRASNRGMWFLYSSSDHIKQYHMKINRIQIDNQLPDHIFDVAFSPVIVPKSVYNSYELQQKSFIEISAIIQSLGSVTRYKYLQILIQEFMIQLDWGWICHIMNLFNIEASKEETTKTLMAKDLENIFKDRTLEIVQKFVMRKTYYDYLLLGPLKAHLSVTVGDLPDGKFPFGFDFIIRFTGQTIGEINDTLFKLDYFERKMVFLGDSDLQAQIIDHYKTQIFMQFYKLILGLDIIGNPMKLVLGFKKGVGDFFYEPAMGIIHGPEEFAEGIATGVKSLATNVIGGTAGALGRIGNRLGTGVAALTIDEKFQKDRRERINRKVGFAESGRTLFRGFYNGLTGVITKPIEGAQKDGVEGLFKGVGRGVVGIFAQPAASVIDFASGSLQAFNNVIDPKQVAQPIRPARNFRSGRQISPYVLQSAIGNEILRTLSEGKYINEEYEFHVQLNSSSLILLTKMKLLSLKKTVLSNVWDTEWIENWSNCERVERMNGKLRITIKDSKKTLLLFSGAKDRIISTTNDDHIKISERQCRVVFLVK</sequence>
<dbReference type="PANTHER" id="PTHR16166">
    <property type="entry name" value="VACUOLAR PROTEIN SORTING-ASSOCIATED PROTEIN VPS13"/>
    <property type="match status" value="1"/>
</dbReference>
<comment type="similarity">
    <text evidence="1">Belongs to the VPS13 family.</text>
</comment>
<organism evidence="6 7">
    <name type="scientific">Blomia tropicalis</name>
    <name type="common">Mite</name>
    <dbReference type="NCBI Taxonomy" id="40697"/>
    <lineage>
        <taxon>Eukaryota</taxon>
        <taxon>Metazoa</taxon>
        <taxon>Ecdysozoa</taxon>
        <taxon>Arthropoda</taxon>
        <taxon>Chelicerata</taxon>
        <taxon>Arachnida</taxon>
        <taxon>Acari</taxon>
        <taxon>Acariformes</taxon>
        <taxon>Sarcoptiformes</taxon>
        <taxon>Astigmata</taxon>
        <taxon>Glycyphagoidea</taxon>
        <taxon>Echimyopodidae</taxon>
        <taxon>Blomia</taxon>
    </lineage>
</organism>
<evidence type="ECO:0000256" key="1">
    <source>
        <dbReference type="ARBA" id="ARBA00006545"/>
    </source>
</evidence>
<dbReference type="GO" id="GO:0045053">
    <property type="term" value="P:protein retention in Golgi apparatus"/>
    <property type="evidence" value="ECO:0007669"/>
    <property type="project" value="TreeGrafter"/>
</dbReference>
<proteinExistence type="inferred from homology"/>
<evidence type="ECO:0008006" key="8">
    <source>
        <dbReference type="Google" id="ProtNLM"/>
    </source>
</evidence>
<dbReference type="PANTHER" id="PTHR16166:SF93">
    <property type="entry name" value="INTERMEMBRANE LIPID TRANSFER PROTEIN VPS13"/>
    <property type="match status" value="1"/>
</dbReference>
<reference evidence="6" key="1">
    <citation type="submission" date="2022-12" db="EMBL/GenBank/DDBJ databases">
        <title>Genome assemblies of Blomia tropicalis.</title>
        <authorList>
            <person name="Cui Y."/>
        </authorList>
    </citation>
    <scope>NUCLEOTIDE SEQUENCE</scope>
    <source>
        <tissue evidence="6">Adult mites</tissue>
    </source>
</reference>
<dbReference type="Proteomes" id="UP001142055">
    <property type="component" value="Chromosome 1"/>
</dbReference>
<dbReference type="Pfam" id="PF25037">
    <property type="entry name" value="VPS13_C"/>
    <property type="match status" value="1"/>
</dbReference>
<dbReference type="OMA" id="ITIVMAR"/>
<evidence type="ECO:0000256" key="2">
    <source>
        <dbReference type="ARBA" id="ARBA00022448"/>
    </source>
</evidence>
<dbReference type="InterPro" id="IPR026847">
    <property type="entry name" value="VPS13"/>
</dbReference>
<keyword evidence="7" id="KW-1185">Reference proteome</keyword>
<evidence type="ECO:0000313" key="7">
    <source>
        <dbReference type="Proteomes" id="UP001142055"/>
    </source>
</evidence>
<feature type="domain" description="Intermembrane lipid transfer protein VPS13-like C-terminal" evidence="5">
    <location>
        <begin position="2288"/>
        <end position="2404"/>
    </location>
</feature>
<feature type="compositionally biased region" description="Basic and acidic residues" evidence="3">
    <location>
        <begin position="832"/>
        <end position="847"/>
    </location>
</feature>
<name>A0A9Q0MJ78_BLOTA</name>